<evidence type="ECO:0000313" key="2">
    <source>
        <dbReference type="Proteomes" id="UP001589789"/>
    </source>
</evidence>
<dbReference type="EMBL" id="JBHLVZ010000120">
    <property type="protein sequence ID" value="MFC0389696.1"/>
    <property type="molecule type" value="Genomic_DNA"/>
</dbReference>
<comment type="caution">
    <text evidence="1">The sequence shown here is derived from an EMBL/GenBank/DDBJ whole genome shotgun (WGS) entry which is preliminary data.</text>
</comment>
<reference evidence="1 2" key="1">
    <citation type="submission" date="2024-09" db="EMBL/GenBank/DDBJ databases">
        <authorList>
            <person name="Sun Q."/>
            <person name="Mori K."/>
        </authorList>
    </citation>
    <scope>NUCLEOTIDE SEQUENCE [LARGE SCALE GENOMIC DNA]</scope>
    <source>
        <strain evidence="1 2">CCM 7468</strain>
    </source>
</reference>
<organism evidence="1 2">
    <name type="scientific">Muricoccus vinaceus</name>
    <dbReference type="NCBI Taxonomy" id="424704"/>
    <lineage>
        <taxon>Bacteria</taxon>
        <taxon>Pseudomonadati</taxon>
        <taxon>Pseudomonadota</taxon>
        <taxon>Alphaproteobacteria</taxon>
        <taxon>Acetobacterales</taxon>
        <taxon>Roseomonadaceae</taxon>
        <taxon>Muricoccus</taxon>
    </lineage>
</organism>
<dbReference type="Proteomes" id="UP001589789">
    <property type="component" value="Unassembled WGS sequence"/>
</dbReference>
<sequence>MAIRPPAPPVPLPHGAGPAVDQARLDAIMAAVAAPLPRSGAAAAPVAGLHNPAEWQRPARGGSASGVVFAPAFLQPGAGNDLVGINFNAERGRGALAMRYGSFAVYLPQGALPAGSGLQMSWGSASRPAQADVLRRHPDGSGAHVLVTTPFPPVAEGLTLQSMLRRAGALADAPIGMSALASSGITGSVSVDGRSLDLAPATLASRFDDHWQRGPLAVQRRAVAWLNDAVRLVADFTCFADGSVEAEYAVMADGQFVNTGGVSAWNIDLTLALKGARVFSVSGLRVAHGYGFGRRIFTGVSAEENARADRPEHNVQIDPAFLIQVGALPPYALSTGLNESTLAGYGRVLNAPDFRAPLSVAGIQSPNMGGTGGREDIGLLPGWHANFFTTQDGRARRMMIAQAEAARSLPINQFDRARGVPVNLSRETGRPRLWMDPRGGSNPPNTIFGNGGRDWDGGHQPQLAYGAYLVTGRRSFWDALLSQGLYAMTSTYAPNRIKTVAGAQRDWCVMQNNQPREAGWAIRDVSLASLLCPDAVPLKAHLSEVVEFNFAYLNSKVPAWKQAQGEPFGWLPECNPYDRGALKPWMQDHIMAGCWCAWRAGSLEARRFVADFARNWIIERGMQPPNVFPMQMGGYYAFAIGNSHNILPGPVQHNTWAELATVARPGRKNGEGWDGDGNYTVLWARSLVLVWQMLGDERARWLFERILASGGAYTDLRTQRGNNIDAMRPLDRA</sequence>
<evidence type="ECO:0000313" key="1">
    <source>
        <dbReference type="EMBL" id="MFC0389696.1"/>
    </source>
</evidence>
<dbReference type="RefSeq" id="WP_377057244.1">
    <property type="nucleotide sequence ID" value="NZ_JBHLVZ010000120.1"/>
</dbReference>
<gene>
    <name evidence="1" type="ORF">ACFFIC_29760</name>
</gene>
<name>A0ABV6J1R4_9PROT</name>
<keyword evidence="2" id="KW-1185">Reference proteome</keyword>
<proteinExistence type="predicted"/>
<protein>
    <submittedName>
        <fullName evidence="1">Uncharacterized protein</fullName>
    </submittedName>
</protein>
<accession>A0ABV6J1R4</accession>